<keyword evidence="2" id="KW-1185">Reference proteome</keyword>
<gene>
    <name evidence="1" type="ORF">LVIROSA_LOCUS12390</name>
</gene>
<protein>
    <submittedName>
        <fullName evidence="1">Uncharacterized protein</fullName>
    </submittedName>
</protein>
<proteinExistence type="predicted"/>
<name>A0AAU9MI02_9ASTR</name>
<reference evidence="1 2" key="1">
    <citation type="submission" date="2022-01" db="EMBL/GenBank/DDBJ databases">
        <authorList>
            <person name="Xiong W."/>
            <person name="Schranz E."/>
        </authorList>
    </citation>
    <scope>NUCLEOTIDE SEQUENCE [LARGE SCALE GENOMIC DNA]</scope>
</reference>
<dbReference type="EMBL" id="CAKMRJ010002223">
    <property type="protein sequence ID" value="CAH1425236.1"/>
    <property type="molecule type" value="Genomic_DNA"/>
</dbReference>
<accession>A0AAU9MI02</accession>
<evidence type="ECO:0000313" key="1">
    <source>
        <dbReference type="EMBL" id="CAH1425236.1"/>
    </source>
</evidence>
<dbReference type="Proteomes" id="UP001157418">
    <property type="component" value="Unassembled WGS sequence"/>
</dbReference>
<organism evidence="1 2">
    <name type="scientific">Lactuca virosa</name>
    <dbReference type="NCBI Taxonomy" id="75947"/>
    <lineage>
        <taxon>Eukaryota</taxon>
        <taxon>Viridiplantae</taxon>
        <taxon>Streptophyta</taxon>
        <taxon>Embryophyta</taxon>
        <taxon>Tracheophyta</taxon>
        <taxon>Spermatophyta</taxon>
        <taxon>Magnoliopsida</taxon>
        <taxon>eudicotyledons</taxon>
        <taxon>Gunneridae</taxon>
        <taxon>Pentapetalae</taxon>
        <taxon>asterids</taxon>
        <taxon>campanulids</taxon>
        <taxon>Asterales</taxon>
        <taxon>Asteraceae</taxon>
        <taxon>Cichorioideae</taxon>
        <taxon>Cichorieae</taxon>
        <taxon>Lactucinae</taxon>
        <taxon>Lactuca</taxon>
    </lineage>
</organism>
<sequence length="103" mass="12094">MKKRDKIVKKKRTRGRIVNIEQRAKSSRNKRSKNRVRFSRSILISKHTPFSFTRTQIPSTPRPPEEFEKTLKSLLKNLSTFSLNLSTNLQISHGRSSTRRFPV</sequence>
<evidence type="ECO:0000313" key="2">
    <source>
        <dbReference type="Proteomes" id="UP001157418"/>
    </source>
</evidence>
<dbReference type="AlphaFoldDB" id="A0AAU9MI02"/>
<comment type="caution">
    <text evidence="1">The sequence shown here is derived from an EMBL/GenBank/DDBJ whole genome shotgun (WGS) entry which is preliminary data.</text>
</comment>